<evidence type="ECO:0000313" key="2">
    <source>
        <dbReference type="EMBL" id="THG38284.1"/>
    </source>
</evidence>
<organism evidence="2 3">
    <name type="scientific">Adlercreutzia caecimuris</name>
    <dbReference type="NCBI Taxonomy" id="671266"/>
    <lineage>
        <taxon>Bacteria</taxon>
        <taxon>Bacillati</taxon>
        <taxon>Actinomycetota</taxon>
        <taxon>Coriobacteriia</taxon>
        <taxon>Eggerthellales</taxon>
        <taxon>Eggerthellaceae</taxon>
        <taxon>Adlercreutzia</taxon>
    </lineage>
</organism>
<evidence type="ECO:0000313" key="3">
    <source>
        <dbReference type="Proteomes" id="UP000308978"/>
    </source>
</evidence>
<sequence>MQQLSLSAPTGQRPTRIALGIAGIVALALVLGWFLLQLEPAAPRKAAPLETPSAVNSLHDAVHFDTSYEVVPVAAGEPLNVKGFAHGHAFTYSDDEWAEVACQLSKERVREITEAPDWRFELDDIDILPGAVHIVSEEAFEEWYPGYDDATAYDPSYAVEDVRIVLVDVSIANHGDTAADARYLYLTSAKFKAPAQGGPAIAYPADAALQAIYGVPDDKAPFKTLPEGWDAIEPGESRTLTLPFIVYRNELVGRDAIDRLSAADFELLTYRCDPLTVYTMPLR</sequence>
<feature type="transmembrane region" description="Helical" evidence="1">
    <location>
        <begin position="17"/>
        <end position="36"/>
    </location>
</feature>
<protein>
    <submittedName>
        <fullName evidence="2">Uncharacterized protein</fullName>
    </submittedName>
</protein>
<comment type="caution">
    <text evidence="2">The sequence shown here is derived from an EMBL/GenBank/DDBJ whole genome shotgun (WGS) entry which is preliminary data.</text>
</comment>
<evidence type="ECO:0000256" key="1">
    <source>
        <dbReference type="SAM" id="Phobius"/>
    </source>
</evidence>
<keyword evidence="1" id="KW-0812">Transmembrane</keyword>
<accession>A0A4S4G5C7</accession>
<dbReference type="RefSeq" id="WP_016308745.1">
    <property type="nucleotide sequence ID" value="NZ_SSTJ01000002.1"/>
</dbReference>
<dbReference type="AlphaFoldDB" id="A0A4S4G5C7"/>
<dbReference type="Proteomes" id="UP000308978">
    <property type="component" value="Unassembled WGS sequence"/>
</dbReference>
<name>A0A4S4G5C7_9ACTN</name>
<keyword evidence="1" id="KW-0472">Membrane</keyword>
<reference evidence="2 3" key="1">
    <citation type="submission" date="2019-04" db="EMBL/GenBank/DDBJ databases">
        <title>Microbes associate with the intestines of laboratory mice.</title>
        <authorList>
            <person name="Navarre W."/>
            <person name="Wong E."/>
            <person name="Huang K.C."/>
            <person name="Tropini C."/>
            <person name="Ng K."/>
            <person name="Yu B."/>
        </authorList>
    </citation>
    <scope>NUCLEOTIDE SEQUENCE [LARGE SCALE GENOMIC DNA]</scope>
    <source>
        <strain evidence="2 3">NM80_B27</strain>
    </source>
</reference>
<keyword evidence="1" id="KW-1133">Transmembrane helix</keyword>
<proteinExistence type="predicted"/>
<dbReference type="EMBL" id="SSTJ01000002">
    <property type="protein sequence ID" value="THG38284.1"/>
    <property type="molecule type" value="Genomic_DNA"/>
</dbReference>
<gene>
    <name evidence="2" type="ORF">E5986_02360</name>
</gene>
<dbReference type="GeneID" id="82190134"/>